<evidence type="ECO:0000256" key="5">
    <source>
        <dbReference type="ARBA" id="ARBA00022597"/>
    </source>
</evidence>
<evidence type="ECO:0000313" key="17">
    <source>
        <dbReference type="EMBL" id="GAA4038496.1"/>
    </source>
</evidence>
<feature type="domain" description="SLBB" evidence="16">
    <location>
        <begin position="149"/>
        <end position="227"/>
    </location>
</feature>
<keyword evidence="5" id="KW-0762">Sugar transport</keyword>
<dbReference type="PROSITE" id="PS51257">
    <property type="entry name" value="PROKAR_LIPOPROTEIN"/>
    <property type="match status" value="1"/>
</dbReference>
<keyword evidence="7" id="KW-0732">Signal</keyword>
<dbReference type="PANTHER" id="PTHR33619:SF3">
    <property type="entry name" value="POLYSACCHARIDE EXPORT PROTEIN GFCE-RELATED"/>
    <property type="match status" value="1"/>
</dbReference>
<gene>
    <name evidence="17" type="ORF">GCM10022386_25480</name>
</gene>
<name>A0ABP7U9I2_9FLAO</name>
<keyword evidence="9" id="KW-0406">Ion transport</keyword>
<feature type="domain" description="Polysaccharide export protein N-terminal" evidence="15">
    <location>
        <begin position="46"/>
        <end position="133"/>
    </location>
</feature>
<accession>A0ABP7U9I2</accession>
<proteinExistence type="inferred from homology"/>
<keyword evidence="8" id="KW-0625">Polysaccharide transport</keyword>
<evidence type="ECO:0000256" key="11">
    <source>
        <dbReference type="ARBA" id="ARBA00023136"/>
    </source>
</evidence>
<evidence type="ECO:0000256" key="8">
    <source>
        <dbReference type="ARBA" id="ARBA00023047"/>
    </source>
</evidence>
<evidence type="ECO:0000313" key="18">
    <source>
        <dbReference type="Proteomes" id="UP001500968"/>
    </source>
</evidence>
<dbReference type="PANTHER" id="PTHR33619">
    <property type="entry name" value="POLYSACCHARIDE EXPORT PROTEIN GFCE-RELATED"/>
    <property type="match status" value="1"/>
</dbReference>
<keyword evidence="13" id="KW-0998">Cell outer membrane</keyword>
<evidence type="ECO:0000256" key="10">
    <source>
        <dbReference type="ARBA" id="ARBA00023114"/>
    </source>
</evidence>
<comment type="caution">
    <text evidence="17">The sequence shown here is derived from an EMBL/GenBank/DDBJ whole genome shotgun (WGS) entry which is preliminary data.</text>
</comment>
<dbReference type="InterPro" id="IPR054765">
    <property type="entry name" value="SLBB_dom"/>
</dbReference>
<dbReference type="InterPro" id="IPR049712">
    <property type="entry name" value="Poly_export"/>
</dbReference>
<organism evidence="17 18">
    <name type="scientific">Flavobacterium cheonhonense</name>
    <dbReference type="NCBI Taxonomy" id="706185"/>
    <lineage>
        <taxon>Bacteria</taxon>
        <taxon>Pseudomonadati</taxon>
        <taxon>Bacteroidota</taxon>
        <taxon>Flavobacteriia</taxon>
        <taxon>Flavobacteriales</taxon>
        <taxon>Flavobacteriaceae</taxon>
        <taxon>Flavobacterium</taxon>
    </lineage>
</organism>
<keyword evidence="3" id="KW-0813">Transport</keyword>
<evidence type="ECO:0000256" key="9">
    <source>
        <dbReference type="ARBA" id="ARBA00023065"/>
    </source>
</evidence>
<keyword evidence="11" id="KW-0472">Membrane</keyword>
<keyword evidence="12" id="KW-0564">Palmitate</keyword>
<dbReference type="Gene3D" id="3.10.560.10">
    <property type="entry name" value="Outer membrane lipoprotein wza domain like"/>
    <property type="match status" value="1"/>
</dbReference>
<dbReference type="Proteomes" id="UP001500968">
    <property type="component" value="Unassembled WGS sequence"/>
</dbReference>
<dbReference type="Pfam" id="PF22461">
    <property type="entry name" value="SLBB_2"/>
    <property type="match status" value="1"/>
</dbReference>
<dbReference type="Pfam" id="PF02563">
    <property type="entry name" value="Poly_export"/>
    <property type="match status" value="1"/>
</dbReference>
<evidence type="ECO:0000256" key="1">
    <source>
        <dbReference type="ARBA" id="ARBA00004571"/>
    </source>
</evidence>
<reference evidence="18" key="1">
    <citation type="journal article" date="2019" name="Int. J. Syst. Evol. Microbiol.">
        <title>The Global Catalogue of Microorganisms (GCM) 10K type strain sequencing project: providing services to taxonomists for standard genome sequencing and annotation.</title>
        <authorList>
            <consortium name="The Broad Institute Genomics Platform"/>
            <consortium name="The Broad Institute Genome Sequencing Center for Infectious Disease"/>
            <person name="Wu L."/>
            <person name="Ma J."/>
        </authorList>
    </citation>
    <scope>NUCLEOTIDE SEQUENCE [LARGE SCALE GENOMIC DNA]</scope>
    <source>
        <strain evidence="18">JCM 17064</strain>
    </source>
</reference>
<keyword evidence="4" id="KW-1134">Transmembrane beta strand</keyword>
<protein>
    <submittedName>
        <fullName evidence="17">Polysaccharide biosynthesis/export family protein</fullName>
    </submittedName>
</protein>
<comment type="subcellular location">
    <subcellularLocation>
        <location evidence="1">Cell outer membrane</location>
        <topology evidence="1">Multi-pass membrane protein</topology>
    </subcellularLocation>
</comment>
<evidence type="ECO:0000256" key="3">
    <source>
        <dbReference type="ARBA" id="ARBA00022448"/>
    </source>
</evidence>
<dbReference type="EMBL" id="BAABCR010000017">
    <property type="protein sequence ID" value="GAA4038496.1"/>
    <property type="molecule type" value="Genomic_DNA"/>
</dbReference>
<keyword evidence="14" id="KW-0449">Lipoprotein</keyword>
<keyword evidence="6" id="KW-0812">Transmembrane</keyword>
<dbReference type="Gene3D" id="3.30.1950.10">
    <property type="entry name" value="wza like domain"/>
    <property type="match status" value="1"/>
</dbReference>
<evidence type="ECO:0000256" key="14">
    <source>
        <dbReference type="ARBA" id="ARBA00023288"/>
    </source>
</evidence>
<keyword evidence="10" id="KW-0626">Porin</keyword>
<evidence type="ECO:0000256" key="12">
    <source>
        <dbReference type="ARBA" id="ARBA00023139"/>
    </source>
</evidence>
<sequence length="264" mass="29260">MNRITLYILLLFSFFFTSCIPSKDLIYLQEKNKSTASQPVEPVAFKPYRLQINDILNIKIKAIDPELVEIFNASAQSQSAAAGNELSNYFNGYSVDDHGNIRLPILGEVNVLGRTTEEVTAIIEGRLLKEYFNKQAGVFAVVKLAGFRYTINGEVNTPGTKVLYQDRVNLMEAVANAGDITITGDRKHVKVIRRTTTGNETFSVDLTDNNAFNSPAFNLQPNDYILVNPVKQKTWGTGKTGIESLSTIITVLSLATTTFLLLKN</sequence>
<dbReference type="InterPro" id="IPR003715">
    <property type="entry name" value="Poly_export_N"/>
</dbReference>
<evidence type="ECO:0000256" key="4">
    <source>
        <dbReference type="ARBA" id="ARBA00022452"/>
    </source>
</evidence>
<evidence type="ECO:0000259" key="16">
    <source>
        <dbReference type="Pfam" id="PF22461"/>
    </source>
</evidence>
<dbReference type="RefSeq" id="WP_324691386.1">
    <property type="nucleotide sequence ID" value="NZ_BAABCR010000017.1"/>
</dbReference>
<evidence type="ECO:0000259" key="15">
    <source>
        <dbReference type="Pfam" id="PF02563"/>
    </source>
</evidence>
<evidence type="ECO:0000256" key="7">
    <source>
        <dbReference type="ARBA" id="ARBA00022729"/>
    </source>
</evidence>
<evidence type="ECO:0000256" key="2">
    <source>
        <dbReference type="ARBA" id="ARBA00009450"/>
    </source>
</evidence>
<evidence type="ECO:0000256" key="13">
    <source>
        <dbReference type="ARBA" id="ARBA00023237"/>
    </source>
</evidence>
<keyword evidence="18" id="KW-1185">Reference proteome</keyword>
<evidence type="ECO:0000256" key="6">
    <source>
        <dbReference type="ARBA" id="ARBA00022692"/>
    </source>
</evidence>
<comment type="similarity">
    <text evidence="2">Belongs to the BexD/CtrA/VexA family.</text>
</comment>